<dbReference type="AlphaFoldDB" id="A0A5K7ZCF6"/>
<organism evidence="1 2">
    <name type="scientific">Desulfosarcina widdelii</name>
    <dbReference type="NCBI Taxonomy" id="947919"/>
    <lineage>
        <taxon>Bacteria</taxon>
        <taxon>Pseudomonadati</taxon>
        <taxon>Thermodesulfobacteriota</taxon>
        <taxon>Desulfobacteria</taxon>
        <taxon>Desulfobacterales</taxon>
        <taxon>Desulfosarcinaceae</taxon>
        <taxon>Desulfosarcina</taxon>
    </lineage>
</organism>
<dbReference type="RefSeq" id="WP_155304999.1">
    <property type="nucleotide sequence ID" value="NZ_AP021875.1"/>
</dbReference>
<dbReference type="Proteomes" id="UP000427769">
    <property type="component" value="Chromosome"/>
</dbReference>
<evidence type="ECO:0000313" key="1">
    <source>
        <dbReference type="EMBL" id="BBO76144.1"/>
    </source>
</evidence>
<proteinExistence type="predicted"/>
<dbReference type="EMBL" id="AP021875">
    <property type="protein sequence ID" value="BBO76144.1"/>
    <property type="molecule type" value="Genomic_DNA"/>
</dbReference>
<reference evidence="1 2" key="1">
    <citation type="submission" date="2019-11" db="EMBL/GenBank/DDBJ databases">
        <title>Comparative genomics of hydrocarbon-degrading Desulfosarcina strains.</title>
        <authorList>
            <person name="Watanabe M."/>
            <person name="Kojima H."/>
            <person name="Fukui M."/>
        </authorList>
    </citation>
    <scope>NUCLEOTIDE SEQUENCE [LARGE SCALE GENOMIC DNA]</scope>
    <source>
        <strain evidence="1 2">PP31</strain>
    </source>
</reference>
<dbReference type="KEGG" id="dwd:DSCW_35610"/>
<accession>A0A5K7ZCF6</accession>
<evidence type="ECO:0000313" key="2">
    <source>
        <dbReference type="Proteomes" id="UP000427769"/>
    </source>
</evidence>
<sequence>MDKTDAERFRNLMLGMADNFRDSLSKEGMRLRFEMLRPYSIEQVERAGIEIMCSRKYNKMPPVAEFIEAIEGAALSLETKANHQWNTLMEQVRSVGWYGTPSIEDPITRKLMTGRFSMASLCEATPRELSFLRRDFLAAYLAEESMGEVKLITDGTNGKKVKKLAAGIFKNVS</sequence>
<name>A0A5K7ZCF6_9BACT</name>
<gene>
    <name evidence="1" type="ORF">DSCW_35610</name>
</gene>
<protein>
    <submittedName>
        <fullName evidence="1">Uncharacterized protein</fullName>
    </submittedName>
</protein>
<dbReference type="OrthoDB" id="5419449at2"/>
<keyword evidence="2" id="KW-1185">Reference proteome</keyword>